<protein>
    <submittedName>
        <fullName evidence="4">Phosphoribosyltransferase</fullName>
    </submittedName>
</protein>
<dbReference type="PANTHER" id="PTHR43363">
    <property type="entry name" value="HYPOXANTHINE PHOSPHORIBOSYLTRANSFERASE"/>
    <property type="match status" value="1"/>
</dbReference>
<evidence type="ECO:0000259" key="3">
    <source>
        <dbReference type="Pfam" id="PF00156"/>
    </source>
</evidence>
<keyword evidence="2 4" id="KW-0808">Transferase</keyword>
<dbReference type="AlphaFoldDB" id="A0A0G1CPM2"/>
<keyword evidence="1 4" id="KW-0328">Glycosyltransferase</keyword>
<dbReference type="PANTHER" id="PTHR43363:SF1">
    <property type="entry name" value="HYPOXANTHINE-GUANINE PHOSPHORIBOSYLTRANSFERASE"/>
    <property type="match status" value="1"/>
</dbReference>
<dbReference type="EMBL" id="LCFD01000001">
    <property type="protein sequence ID" value="KKS87655.1"/>
    <property type="molecule type" value="Genomic_DNA"/>
</dbReference>
<evidence type="ECO:0000313" key="4">
    <source>
        <dbReference type="EMBL" id="KKS87655.1"/>
    </source>
</evidence>
<sequence>MNWQQQYLNITWEDFCATTSTLSQKITRSAKKFDLIVAIARGGLTLAQLMSDHLSLPIAAFTVQSYKDFKQASIPHIVYGLDTRLTGKKILLLDDVSDTGKTFLRSLIYLEELGARKVDITTAALHLKPHSTYVPDFYVTKTSAWIVYPYEVCETIVQLGPLWQKTGISREQIKHRFLTFGFATQTINMYLKKIGV</sequence>
<name>A0A0G1CPM2_9BACT</name>
<dbReference type="InterPro" id="IPR029057">
    <property type="entry name" value="PRTase-like"/>
</dbReference>
<dbReference type="InterPro" id="IPR000836">
    <property type="entry name" value="PRTase_dom"/>
</dbReference>
<evidence type="ECO:0000313" key="5">
    <source>
        <dbReference type="Proteomes" id="UP000034050"/>
    </source>
</evidence>
<dbReference type="Pfam" id="PF00156">
    <property type="entry name" value="Pribosyltran"/>
    <property type="match status" value="1"/>
</dbReference>
<dbReference type="SUPFAM" id="SSF53271">
    <property type="entry name" value="PRTase-like"/>
    <property type="match status" value="1"/>
</dbReference>
<comment type="caution">
    <text evidence="4">The sequence shown here is derived from an EMBL/GenBank/DDBJ whole genome shotgun (WGS) entry which is preliminary data.</text>
</comment>
<reference evidence="4 5" key="1">
    <citation type="journal article" date="2015" name="Nature">
        <title>rRNA introns, odd ribosomes, and small enigmatic genomes across a large radiation of phyla.</title>
        <authorList>
            <person name="Brown C.T."/>
            <person name="Hug L.A."/>
            <person name="Thomas B.C."/>
            <person name="Sharon I."/>
            <person name="Castelle C.J."/>
            <person name="Singh A."/>
            <person name="Wilkins M.J."/>
            <person name="Williams K.H."/>
            <person name="Banfield J.F."/>
        </authorList>
    </citation>
    <scope>NUCLEOTIDE SEQUENCE [LARGE SCALE GENOMIC DNA]</scope>
</reference>
<evidence type="ECO:0000256" key="1">
    <source>
        <dbReference type="ARBA" id="ARBA00022676"/>
    </source>
</evidence>
<dbReference type="Proteomes" id="UP000034050">
    <property type="component" value="Unassembled WGS sequence"/>
</dbReference>
<dbReference type="GO" id="GO:0016757">
    <property type="term" value="F:glycosyltransferase activity"/>
    <property type="evidence" value="ECO:0007669"/>
    <property type="project" value="UniProtKB-KW"/>
</dbReference>
<organism evidence="4 5">
    <name type="scientific">Candidatus Gottesmanbacteria bacterium GW2011_GWB1_43_11</name>
    <dbReference type="NCBI Taxonomy" id="1618446"/>
    <lineage>
        <taxon>Bacteria</taxon>
        <taxon>Candidatus Gottesmaniibacteriota</taxon>
    </lineage>
</organism>
<accession>A0A0G1CPM2</accession>
<dbReference type="STRING" id="1618446.UV61_C0001G0062"/>
<evidence type="ECO:0000256" key="2">
    <source>
        <dbReference type="ARBA" id="ARBA00022679"/>
    </source>
</evidence>
<gene>
    <name evidence="4" type="ORF">UV61_C0001G0062</name>
</gene>
<proteinExistence type="predicted"/>
<feature type="domain" description="Phosphoribosyltransferase" evidence="3">
    <location>
        <begin position="20"/>
        <end position="146"/>
    </location>
</feature>
<dbReference type="CDD" id="cd06223">
    <property type="entry name" value="PRTases_typeI"/>
    <property type="match status" value="1"/>
</dbReference>
<dbReference type="Gene3D" id="3.40.50.2020">
    <property type="match status" value="1"/>
</dbReference>